<feature type="transmembrane region" description="Helical" evidence="2">
    <location>
        <begin position="405"/>
        <end position="425"/>
    </location>
</feature>
<dbReference type="RefSeq" id="WP_133205474.1">
    <property type="nucleotide sequence ID" value="NZ_SMRU01000021.1"/>
</dbReference>
<evidence type="ECO:0000256" key="1">
    <source>
        <dbReference type="SAM" id="MobiDB-lite"/>
    </source>
</evidence>
<comment type="caution">
    <text evidence="3">The sequence shown here is derived from an EMBL/GenBank/DDBJ whole genome shotgun (WGS) entry which is preliminary data.</text>
</comment>
<evidence type="ECO:0000256" key="2">
    <source>
        <dbReference type="SAM" id="Phobius"/>
    </source>
</evidence>
<feature type="transmembrane region" description="Helical" evidence="2">
    <location>
        <begin position="513"/>
        <end position="534"/>
    </location>
</feature>
<dbReference type="Proteomes" id="UP000295511">
    <property type="component" value="Unassembled WGS sequence"/>
</dbReference>
<sequence>MIEKATTPATTSTPTSTATGTTSSQPVPASGRLRSRARNVSPSTKAGFGFFIRVFALLAALITLWILATPLMAYPDEPSHTIKAAAVARGQFFPGPGESYGNGVHVQVPSFIANVDSQRCFAFDKGKPAGCAPAIPLGDTYTTIGVTSAGLYNPFYYWFVGLPSLFMSGAPAIFAMRIVSGLMSAAFYAAGFTALSRLRHPKWPMAAAAIATTPMVFFLATGVNPNSLEVAASMAAFCGLVSVLENSRQLHLARPGILAVGISAATLANTRNVSLLWLLCGAIVACLFFRGADILAIFRNRLLLIVAGLSAIGVALGVIWNFVMLAAPPSAGEAPAGISNAVEGLRPSNAFVTMLDRSFDFVNQYIGVAGWLDAPVPQAVLIFWNMLLMALVLLVFLMRPARLQLGFWAAIGMLAVVPAAVQAALVTSSGFIWQGRYSLPLFAIAVISAGLALRFRKFHSSLISRRLTKILLWATCAAHVYGFVYILRRYVVGIPDFANWLVMFTKPDWQPPLSWEVLTVLFAIILVIAAAQLYRFLYPGMPFLPSGASRALRWATRRPAATATVAEPLRRQDAVERQSVQ</sequence>
<feature type="transmembrane region" description="Helical" evidence="2">
    <location>
        <begin position="274"/>
        <end position="290"/>
    </location>
</feature>
<keyword evidence="2" id="KW-0472">Membrane</keyword>
<feature type="region of interest" description="Disordered" evidence="1">
    <location>
        <begin position="1"/>
        <end position="38"/>
    </location>
</feature>
<evidence type="ECO:0000313" key="4">
    <source>
        <dbReference type="Proteomes" id="UP000295511"/>
    </source>
</evidence>
<feature type="transmembrane region" description="Helical" evidence="2">
    <location>
        <begin position="302"/>
        <end position="323"/>
    </location>
</feature>
<feature type="transmembrane region" description="Helical" evidence="2">
    <location>
        <begin position="165"/>
        <end position="191"/>
    </location>
</feature>
<feature type="transmembrane region" description="Helical" evidence="2">
    <location>
        <begin position="46"/>
        <end position="68"/>
    </location>
</feature>
<feature type="compositionally biased region" description="Low complexity" evidence="1">
    <location>
        <begin position="1"/>
        <end position="24"/>
    </location>
</feature>
<dbReference type="AlphaFoldDB" id="A0A4R5KF68"/>
<keyword evidence="2" id="KW-1133">Transmembrane helix</keyword>
<reference evidence="3 4" key="1">
    <citation type="submission" date="2019-03" db="EMBL/GenBank/DDBJ databases">
        <title>Whole genome sequence of Arthrobacter sp JH1-1.</title>
        <authorList>
            <person name="Trinh H.N."/>
        </authorList>
    </citation>
    <scope>NUCLEOTIDE SEQUENCE [LARGE SCALE GENOMIC DNA]</scope>
    <source>
        <strain evidence="3 4">JH1-1</strain>
    </source>
</reference>
<dbReference type="EMBL" id="SMRU01000021">
    <property type="protein sequence ID" value="TDF92897.1"/>
    <property type="molecule type" value="Genomic_DNA"/>
</dbReference>
<evidence type="ECO:0000313" key="3">
    <source>
        <dbReference type="EMBL" id="TDF92897.1"/>
    </source>
</evidence>
<keyword evidence="2" id="KW-0812">Transmembrane</keyword>
<dbReference type="OrthoDB" id="3218260at2"/>
<keyword evidence="4" id="KW-1185">Reference proteome</keyword>
<name>A0A4R5KF68_9MICC</name>
<dbReference type="InterPro" id="IPR018674">
    <property type="entry name" value="DUF2142_membrane"/>
</dbReference>
<proteinExistence type="predicted"/>
<organism evidence="3 4">
    <name type="scientific">Arthrobacter terricola</name>
    <dbReference type="NCBI Taxonomy" id="2547396"/>
    <lineage>
        <taxon>Bacteria</taxon>
        <taxon>Bacillati</taxon>
        <taxon>Actinomycetota</taxon>
        <taxon>Actinomycetes</taxon>
        <taxon>Micrococcales</taxon>
        <taxon>Micrococcaceae</taxon>
        <taxon>Arthrobacter</taxon>
    </lineage>
</organism>
<feature type="transmembrane region" description="Helical" evidence="2">
    <location>
        <begin position="203"/>
        <end position="221"/>
    </location>
</feature>
<accession>A0A4R5KF68</accession>
<feature type="transmembrane region" description="Helical" evidence="2">
    <location>
        <begin position="379"/>
        <end position="398"/>
    </location>
</feature>
<feature type="transmembrane region" description="Helical" evidence="2">
    <location>
        <begin position="467"/>
        <end position="487"/>
    </location>
</feature>
<protein>
    <submittedName>
        <fullName evidence="3">DUF2142 domain-containing protein</fullName>
    </submittedName>
</protein>
<dbReference type="Pfam" id="PF09913">
    <property type="entry name" value="DUF2142"/>
    <property type="match status" value="1"/>
</dbReference>
<gene>
    <name evidence="3" type="ORF">E1809_17225</name>
</gene>
<feature type="transmembrane region" description="Helical" evidence="2">
    <location>
        <begin position="437"/>
        <end position="455"/>
    </location>
</feature>
<feature type="transmembrane region" description="Helical" evidence="2">
    <location>
        <begin position="227"/>
        <end position="244"/>
    </location>
</feature>